<evidence type="ECO:0000313" key="2">
    <source>
        <dbReference type="Proteomes" id="UP001145114"/>
    </source>
</evidence>
<dbReference type="Proteomes" id="UP001145114">
    <property type="component" value="Unassembled WGS sequence"/>
</dbReference>
<gene>
    <name evidence="1" type="ORF">EV182_003490</name>
</gene>
<name>A0ACC1HTZ9_9FUNG</name>
<proteinExistence type="predicted"/>
<evidence type="ECO:0000313" key="1">
    <source>
        <dbReference type="EMBL" id="KAJ1678717.1"/>
    </source>
</evidence>
<keyword evidence="2" id="KW-1185">Reference proteome</keyword>
<comment type="caution">
    <text evidence="1">The sequence shown here is derived from an EMBL/GenBank/DDBJ whole genome shotgun (WGS) entry which is preliminary data.</text>
</comment>
<protein>
    <submittedName>
        <fullName evidence="1">Uncharacterized protein</fullName>
    </submittedName>
</protein>
<reference evidence="1" key="1">
    <citation type="submission" date="2022-06" db="EMBL/GenBank/DDBJ databases">
        <title>Phylogenomic reconstructions and comparative analyses of Kickxellomycotina fungi.</title>
        <authorList>
            <person name="Reynolds N.K."/>
            <person name="Stajich J.E."/>
            <person name="Barry K."/>
            <person name="Grigoriev I.V."/>
            <person name="Crous P."/>
            <person name="Smith M.E."/>
        </authorList>
    </citation>
    <scope>NUCLEOTIDE SEQUENCE</scope>
    <source>
        <strain evidence="1">RSA 2271</strain>
    </source>
</reference>
<organism evidence="1 2">
    <name type="scientific">Spiromyces aspiralis</name>
    <dbReference type="NCBI Taxonomy" id="68401"/>
    <lineage>
        <taxon>Eukaryota</taxon>
        <taxon>Fungi</taxon>
        <taxon>Fungi incertae sedis</taxon>
        <taxon>Zoopagomycota</taxon>
        <taxon>Kickxellomycotina</taxon>
        <taxon>Kickxellomycetes</taxon>
        <taxon>Kickxellales</taxon>
        <taxon>Kickxellaceae</taxon>
        <taxon>Spiromyces</taxon>
    </lineage>
</organism>
<dbReference type="EMBL" id="JAMZIH010000912">
    <property type="protein sequence ID" value="KAJ1678717.1"/>
    <property type="molecule type" value="Genomic_DNA"/>
</dbReference>
<sequence length="128" mass="14217">MMLEEVPTVRIDHQLSVSVKLQSPPDDNNATVPTGVDQSFLHLRNQEDGHELIRQLKDLGKGTYKYTLKKKVYKSQLAAHPGTYSMAVIFGGLEHEGIVQSLGSIRIPLSADEDNDHGSPRLSQQQLI</sequence>
<accession>A0ACC1HTZ9</accession>
<feature type="non-terminal residue" evidence="1">
    <location>
        <position position="128"/>
    </location>
</feature>